<evidence type="ECO:0000259" key="1">
    <source>
        <dbReference type="Pfam" id="PF10546"/>
    </source>
</evidence>
<comment type="caution">
    <text evidence="2">The sequence shown here is derived from an EMBL/GenBank/DDBJ whole genome shotgun (WGS) entry which is preliminary data.</text>
</comment>
<name>A0A4R2KKV6_9RHOB</name>
<keyword evidence="3" id="KW-1185">Reference proteome</keyword>
<organism evidence="2 3">
    <name type="scientific">Rhodovulum euryhalinum</name>
    <dbReference type="NCBI Taxonomy" id="35805"/>
    <lineage>
        <taxon>Bacteria</taxon>
        <taxon>Pseudomonadati</taxon>
        <taxon>Pseudomonadota</taxon>
        <taxon>Alphaproteobacteria</taxon>
        <taxon>Rhodobacterales</taxon>
        <taxon>Paracoccaceae</taxon>
        <taxon>Rhodovulum</taxon>
    </lineage>
</organism>
<accession>A0A4R2KKV6</accession>
<dbReference type="InterPro" id="IPR018874">
    <property type="entry name" value="Phage_Mx8_p63_C"/>
</dbReference>
<proteinExistence type="predicted"/>
<sequence length="265" mass="30657">MGRALGMKSEGGNIFSRTMARKGVRSALSQKVIDAVENPIYFKPLNGDLAYGCEAEILIEVCDALIEARNEGKLASSQRFLAVQAEFIIRSAAKVGIISLVDEATGYQDKTKDEYRKLFDKFIRAEFRQWEQEFPDKFFDMIYRLYGLKRQKPDSTRHPQFFGKFIRKYVYYPLANSNGAILERLEEKNPVVYDNGGRRHKFFQYLTEEIGMNAFRQHLWQVVGIGEASQDKRQFDRGFYRAFPEAAPHKTSDQMELFPDLDQNA</sequence>
<reference evidence="2 3" key="1">
    <citation type="submission" date="2019-03" db="EMBL/GenBank/DDBJ databases">
        <title>Genomic Encyclopedia of Type Strains, Phase IV (KMG-IV): sequencing the most valuable type-strain genomes for metagenomic binning, comparative biology and taxonomic classification.</title>
        <authorList>
            <person name="Goeker M."/>
        </authorList>
    </citation>
    <scope>NUCLEOTIDE SEQUENCE [LARGE SCALE GENOMIC DNA]</scope>
    <source>
        <strain evidence="2 3">DSM 4868</strain>
    </source>
</reference>
<dbReference type="Pfam" id="PF10546">
    <property type="entry name" value="P63C"/>
    <property type="match status" value="1"/>
</dbReference>
<dbReference type="EMBL" id="SLWW01000007">
    <property type="protein sequence ID" value="TCO71309.1"/>
    <property type="molecule type" value="Genomic_DNA"/>
</dbReference>
<dbReference type="AlphaFoldDB" id="A0A4R2KKV6"/>
<evidence type="ECO:0000313" key="3">
    <source>
        <dbReference type="Proteomes" id="UP000295142"/>
    </source>
</evidence>
<protein>
    <submittedName>
        <fullName evidence="2">P63C domain-containing protein</fullName>
    </submittedName>
</protein>
<dbReference type="Proteomes" id="UP000295142">
    <property type="component" value="Unassembled WGS sequence"/>
</dbReference>
<gene>
    <name evidence="2" type="ORF">EV655_107207</name>
</gene>
<feature type="domain" description="Bacteriophage Mx8 p63 C-terminal" evidence="1">
    <location>
        <begin position="119"/>
        <end position="213"/>
    </location>
</feature>
<evidence type="ECO:0000313" key="2">
    <source>
        <dbReference type="EMBL" id="TCO71309.1"/>
    </source>
</evidence>